<keyword evidence="7 9" id="KW-0811">Translocation</keyword>
<comment type="subunit">
    <text evidence="9">Forms a complex with SecD. Part of the essential Sec protein translocation apparatus which comprises SecA, SecYEG and auxiliary proteins SecDF. Other proteins may also be involved.</text>
</comment>
<proteinExistence type="inferred from homology"/>
<dbReference type="InterPro" id="IPR048634">
    <property type="entry name" value="SecD_SecF_C"/>
</dbReference>
<keyword evidence="8 9" id="KW-0472">Membrane</keyword>
<dbReference type="InterPro" id="IPR022646">
    <property type="entry name" value="SecD/SecF_CS"/>
</dbReference>
<dbReference type="Gene3D" id="1.20.1640.10">
    <property type="entry name" value="Multidrug efflux transporter AcrB transmembrane domain"/>
    <property type="match status" value="1"/>
</dbReference>
<name>A0A917P028_9ACTN</name>
<comment type="subcellular location">
    <subcellularLocation>
        <location evidence="1 9">Cell membrane</location>
        <topology evidence="1 9">Multi-pass membrane protein</topology>
    </subcellularLocation>
</comment>
<evidence type="ECO:0000256" key="3">
    <source>
        <dbReference type="ARBA" id="ARBA00022475"/>
    </source>
</evidence>
<reference evidence="11" key="1">
    <citation type="journal article" date="2014" name="Int. J. Syst. Evol. Microbiol.">
        <title>Complete genome sequence of Corynebacterium casei LMG S-19264T (=DSM 44701T), isolated from a smear-ripened cheese.</title>
        <authorList>
            <consortium name="US DOE Joint Genome Institute (JGI-PGF)"/>
            <person name="Walter F."/>
            <person name="Albersmeier A."/>
            <person name="Kalinowski J."/>
            <person name="Ruckert C."/>
        </authorList>
    </citation>
    <scope>NUCLEOTIDE SEQUENCE</scope>
    <source>
        <strain evidence="11">JCM 3086</strain>
    </source>
</reference>
<dbReference type="AlphaFoldDB" id="A0A917P028"/>
<evidence type="ECO:0000256" key="5">
    <source>
        <dbReference type="ARBA" id="ARBA00022927"/>
    </source>
</evidence>
<protein>
    <recommendedName>
        <fullName evidence="9">Protein-export membrane protein SecF</fullName>
    </recommendedName>
</protein>
<dbReference type="NCBIfam" id="TIGR00916">
    <property type="entry name" value="2A0604s01"/>
    <property type="match status" value="1"/>
</dbReference>
<evidence type="ECO:0000313" key="12">
    <source>
        <dbReference type="Proteomes" id="UP000657574"/>
    </source>
</evidence>
<keyword evidence="3 9" id="KW-1003">Cell membrane</keyword>
<feature type="transmembrane region" description="Helical" evidence="9">
    <location>
        <begin position="250"/>
        <end position="268"/>
    </location>
</feature>
<dbReference type="PANTHER" id="PTHR30081:SF8">
    <property type="entry name" value="PROTEIN TRANSLOCASE SUBUNIT SECF"/>
    <property type="match status" value="1"/>
</dbReference>
<feature type="domain" description="Protein export membrane protein SecD/SecF C-terminal" evidence="10">
    <location>
        <begin position="117"/>
        <end position="301"/>
    </location>
</feature>
<dbReference type="HAMAP" id="MF_01464_B">
    <property type="entry name" value="SecF_B"/>
    <property type="match status" value="1"/>
</dbReference>
<organism evidence="11 12">
    <name type="scientific">Streptomyces brasiliensis</name>
    <dbReference type="NCBI Taxonomy" id="1954"/>
    <lineage>
        <taxon>Bacteria</taxon>
        <taxon>Bacillati</taxon>
        <taxon>Actinomycetota</taxon>
        <taxon>Actinomycetes</taxon>
        <taxon>Kitasatosporales</taxon>
        <taxon>Streptomycetaceae</taxon>
        <taxon>Streptomyces</taxon>
    </lineage>
</organism>
<dbReference type="GO" id="GO:0065002">
    <property type="term" value="P:intracellular protein transmembrane transport"/>
    <property type="evidence" value="ECO:0007669"/>
    <property type="project" value="UniProtKB-UniRule"/>
</dbReference>
<accession>A0A917P028</accession>
<keyword evidence="5 9" id="KW-0653">Protein transport</keyword>
<dbReference type="NCBIfam" id="TIGR00966">
    <property type="entry name" value="transloc_SecF"/>
    <property type="match status" value="1"/>
</dbReference>
<dbReference type="SUPFAM" id="SSF82866">
    <property type="entry name" value="Multidrug efflux transporter AcrB transmembrane domain"/>
    <property type="match status" value="1"/>
</dbReference>
<keyword evidence="2 9" id="KW-0813">Transport</keyword>
<dbReference type="PRINTS" id="PR01755">
    <property type="entry name" value="SECFTRNLCASE"/>
</dbReference>
<dbReference type="Proteomes" id="UP000657574">
    <property type="component" value="Unassembled WGS sequence"/>
</dbReference>
<evidence type="ECO:0000313" key="11">
    <source>
        <dbReference type="EMBL" id="GGJ45406.1"/>
    </source>
</evidence>
<dbReference type="GO" id="GO:0043952">
    <property type="term" value="P:protein transport by the Sec complex"/>
    <property type="evidence" value="ECO:0007669"/>
    <property type="project" value="UniProtKB-UniRule"/>
</dbReference>
<keyword evidence="6 9" id="KW-1133">Transmembrane helix</keyword>
<dbReference type="Pfam" id="PF07549">
    <property type="entry name" value="Sec_GG"/>
    <property type="match status" value="1"/>
</dbReference>
<dbReference type="InterPro" id="IPR022645">
    <property type="entry name" value="SecD/SecF_bac"/>
</dbReference>
<evidence type="ECO:0000259" key="10">
    <source>
        <dbReference type="Pfam" id="PF02355"/>
    </source>
</evidence>
<feature type="transmembrane region" description="Helical" evidence="9">
    <location>
        <begin position="274"/>
        <end position="300"/>
    </location>
</feature>
<evidence type="ECO:0000256" key="8">
    <source>
        <dbReference type="ARBA" id="ARBA00023136"/>
    </source>
</evidence>
<gene>
    <name evidence="9" type="primary">secF</name>
    <name evidence="11" type="ORF">GCM10010121_065790</name>
</gene>
<comment type="function">
    <text evidence="9">Part of the Sec protein translocase complex. Interacts with the SecYEG preprotein conducting channel. SecDF uses the proton motive force (PMF) to complete protein translocation after the ATP-dependent function of SecA.</text>
</comment>
<evidence type="ECO:0000256" key="6">
    <source>
        <dbReference type="ARBA" id="ARBA00022989"/>
    </source>
</evidence>
<dbReference type="EMBL" id="BMQA01000031">
    <property type="protein sequence ID" value="GGJ45406.1"/>
    <property type="molecule type" value="Genomic_DNA"/>
</dbReference>
<comment type="caution">
    <text evidence="11">The sequence shown here is derived from an EMBL/GenBank/DDBJ whole genome shotgun (WGS) entry which is preliminary data.</text>
</comment>
<evidence type="ECO:0000256" key="4">
    <source>
        <dbReference type="ARBA" id="ARBA00022692"/>
    </source>
</evidence>
<dbReference type="Pfam" id="PF02355">
    <property type="entry name" value="SecD_SecF_C"/>
    <property type="match status" value="1"/>
</dbReference>
<dbReference type="InterPro" id="IPR005665">
    <property type="entry name" value="SecF_bac"/>
</dbReference>
<evidence type="ECO:0000256" key="9">
    <source>
        <dbReference type="HAMAP-Rule" id="MF_01464"/>
    </source>
</evidence>
<evidence type="ECO:0000256" key="7">
    <source>
        <dbReference type="ARBA" id="ARBA00023010"/>
    </source>
</evidence>
<dbReference type="GO" id="GO:0005886">
    <property type="term" value="C:plasma membrane"/>
    <property type="evidence" value="ECO:0007669"/>
    <property type="project" value="UniProtKB-SubCell"/>
</dbReference>
<feature type="transmembrane region" description="Helical" evidence="9">
    <location>
        <begin position="198"/>
        <end position="219"/>
    </location>
</feature>
<dbReference type="InterPro" id="IPR055344">
    <property type="entry name" value="SecD_SecF_C_bact"/>
</dbReference>
<comment type="caution">
    <text evidence="9">Lacks conserved residue(s) required for the propagation of feature annotation.</text>
</comment>
<reference evidence="11" key="2">
    <citation type="submission" date="2020-09" db="EMBL/GenBank/DDBJ databases">
        <authorList>
            <person name="Sun Q."/>
            <person name="Ohkuma M."/>
        </authorList>
    </citation>
    <scope>NUCLEOTIDE SEQUENCE</scope>
    <source>
        <strain evidence="11">JCM 3086</strain>
    </source>
</reference>
<keyword evidence="4 9" id="KW-0812">Transmembrane</keyword>
<keyword evidence="12" id="KW-1185">Reference proteome</keyword>
<sequence>MRRRLRLTGIAGTGTVRDRLLRRNPQLMRRPRRWLAASAAVLVLAGSGIAVRGVDLGVEFTGGRLIEYSTATPVDPDRARAALADAGFPRVVVQSSDEEQLTLRTGRLTDPEEARVTDTVRNLGGTADKVGDHMVGPSLGKELRQAALSALVLALGAQLLYLAARFRWVFGTAAVTALAHDVIVLVGVFAWLGKPIDGVFVAALLTVIGYSGNNSVVVFDRIRERWRSGAGASFAQLTNRAILQTLPRTLNTGLGAAFIRTALAVLGGEALGDFALALLVGLVIGTYSSVFTAAPVALELQAHISSTPRRK</sequence>
<feature type="transmembrane region" description="Helical" evidence="9">
    <location>
        <begin position="143"/>
        <end position="162"/>
    </location>
</feature>
<comment type="similarity">
    <text evidence="9">Belongs to the SecD/SecF family. SecF subfamily.</text>
</comment>
<evidence type="ECO:0000256" key="1">
    <source>
        <dbReference type="ARBA" id="ARBA00004651"/>
    </source>
</evidence>
<dbReference type="InterPro" id="IPR022813">
    <property type="entry name" value="SecD/SecF_arch_bac"/>
</dbReference>
<dbReference type="GO" id="GO:0015450">
    <property type="term" value="F:protein-transporting ATPase activity"/>
    <property type="evidence" value="ECO:0007669"/>
    <property type="project" value="InterPro"/>
</dbReference>
<feature type="transmembrane region" description="Helical" evidence="9">
    <location>
        <begin position="169"/>
        <end position="192"/>
    </location>
</feature>
<dbReference type="GO" id="GO:0006605">
    <property type="term" value="P:protein targeting"/>
    <property type="evidence" value="ECO:0007669"/>
    <property type="project" value="UniProtKB-UniRule"/>
</dbReference>
<evidence type="ECO:0000256" key="2">
    <source>
        <dbReference type="ARBA" id="ARBA00022448"/>
    </source>
</evidence>
<dbReference type="PANTHER" id="PTHR30081">
    <property type="entry name" value="PROTEIN-EXPORT MEMBRANE PROTEIN SEC"/>
    <property type="match status" value="1"/>
</dbReference>